<gene>
    <name evidence="2" type="ORF">DVS28_b0592</name>
</gene>
<dbReference type="Proteomes" id="UP000264006">
    <property type="component" value="Plasmid pEDY32-46I"/>
</dbReference>
<dbReference type="KEGG" id="euz:DVS28_b0592"/>
<reference evidence="2 3" key="1">
    <citation type="submission" date="2018-09" db="EMBL/GenBank/DDBJ databases">
        <title>Complete genome sequence of Euzebya sp. DY32-46 isolated from seawater of Pacific Ocean.</title>
        <authorList>
            <person name="Xu L."/>
            <person name="Wu Y.-H."/>
            <person name="Xu X.-W."/>
        </authorList>
    </citation>
    <scope>NUCLEOTIDE SEQUENCE [LARGE SCALE GENOMIC DNA]</scope>
    <source>
        <strain evidence="2 3">DY32-46</strain>
        <plasmid evidence="3">pedy32-46i</plasmid>
    </source>
</reference>
<proteinExistence type="predicted"/>
<evidence type="ECO:0000256" key="1">
    <source>
        <dbReference type="SAM" id="Phobius"/>
    </source>
</evidence>
<name>A0A346Y785_9ACTN</name>
<organism evidence="2 3">
    <name type="scientific">Euzebya pacifica</name>
    <dbReference type="NCBI Taxonomy" id="1608957"/>
    <lineage>
        <taxon>Bacteria</taxon>
        <taxon>Bacillati</taxon>
        <taxon>Actinomycetota</taxon>
        <taxon>Nitriliruptoria</taxon>
        <taxon>Euzebyales</taxon>
    </lineage>
</organism>
<feature type="transmembrane region" description="Helical" evidence="1">
    <location>
        <begin position="56"/>
        <end position="75"/>
    </location>
</feature>
<accession>A0A346Y785</accession>
<keyword evidence="3" id="KW-1185">Reference proteome</keyword>
<sequence length="149" mass="16365">MIDDRSAPLMVDITALVKKPPTRQAWGRFLIPVREVLVGIFGLVASMPISVFVYRFWPVGGLLINAAAIAMAVFASQAKADGQSIPKYLLAAVRGRVHRHEIDGEWVPVYVGLARVRDFHSGEPVLIERSAVEINPALVDDRGHVTMPN</sequence>
<dbReference type="EMBL" id="CP031166">
    <property type="protein sequence ID" value="AXV10332.1"/>
    <property type="molecule type" value="Genomic_DNA"/>
</dbReference>
<protein>
    <submittedName>
        <fullName evidence="2">Uncharacterized protein</fullName>
    </submittedName>
</protein>
<geneLocation type="plasmid" evidence="3">
    <name>pedy32-46i</name>
</geneLocation>
<keyword evidence="2" id="KW-0614">Plasmid</keyword>
<evidence type="ECO:0000313" key="2">
    <source>
        <dbReference type="EMBL" id="AXV10332.1"/>
    </source>
</evidence>
<keyword evidence="1" id="KW-0812">Transmembrane</keyword>
<keyword evidence="1" id="KW-1133">Transmembrane helix</keyword>
<feature type="transmembrane region" description="Helical" evidence="1">
    <location>
        <begin position="29"/>
        <end position="50"/>
    </location>
</feature>
<keyword evidence="1" id="KW-0472">Membrane</keyword>
<evidence type="ECO:0000313" key="3">
    <source>
        <dbReference type="Proteomes" id="UP000264006"/>
    </source>
</evidence>
<dbReference type="RefSeq" id="WP_114594894.1">
    <property type="nucleotide sequence ID" value="NZ_CP031166.1"/>
</dbReference>
<dbReference type="AlphaFoldDB" id="A0A346Y785"/>